<feature type="transmembrane region" description="Helical" evidence="2">
    <location>
        <begin position="41"/>
        <end position="61"/>
    </location>
</feature>
<gene>
    <name evidence="3" type="ORF">AVDCRST_MAG67-2791</name>
</gene>
<feature type="compositionally biased region" description="Basic and acidic residues" evidence="1">
    <location>
        <begin position="129"/>
        <end position="142"/>
    </location>
</feature>
<accession>A0A6J4T2U3</accession>
<feature type="transmembrane region" description="Helical" evidence="2">
    <location>
        <begin position="6"/>
        <end position="29"/>
    </location>
</feature>
<keyword evidence="2" id="KW-1133">Transmembrane helix</keyword>
<dbReference type="AlphaFoldDB" id="A0A6J4T2U3"/>
<name>A0A6J4T2U3_9ACTN</name>
<evidence type="ECO:0000256" key="1">
    <source>
        <dbReference type="SAM" id="MobiDB-lite"/>
    </source>
</evidence>
<feature type="transmembrane region" description="Helical" evidence="2">
    <location>
        <begin position="67"/>
        <end position="85"/>
    </location>
</feature>
<keyword evidence="2" id="KW-0812">Transmembrane</keyword>
<dbReference type="EMBL" id="CADCVQ010000118">
    <property type="protein sequence ID" value="CAA9512176.1"/>
    <property type="molecule type" value="Genomic_DNA"/>
</dbReference>
<evidence type="ECO:0000256" key="2">
    <source>
        <dbReference type="SAM" id="Phobius"/>
    </source>
</evidence>
<reference evidence="3" key="1">
    <citation type="submission" date="2020-02" db="EMBL/GenBank/DDBJ databases">
        <authorList>
            <person name="Meier V. D."/>
        </authorList>
    </citation>
    <scope>NUCLEOTIDE SEQUENCE</scope>
    <source>
        <strain evidence="3">AVDCRST_MAG67</strain>
    </source>
</reference>
<feature type="compositionally biased region" description="Pro residues" evidence="1">
    <location>
        <begin position="112"/>
        <end position="121"/>
    </location>
</feature>
<evidence type="ECO:0000313" key="3">
    <source>
        <dbReference type="EMBL" id="CAA9512176.1"/>
    </source>
</evidence>
<sequence>MMGVMVLILNAVLYVIALSLSLAVLTPVPEDASRRVRTARGALACGGGLAMSAAITLSFMGYWFESGIAGCVAIVIVGACLWYGLTRRGTPHADDEEDGDDGGGGPRKRPDPPAPPQPAGGPPEDLWTEFDRARGRWERESEPVAAKA</sequence>
<feature type="region of interest" description="Disordered" evidence="1">
    <location>
        <begin position="88"/>
        <end position="148"/>
    </location>
</feature>
<organism evidence="3">
    <name type="scientific">uncultured Solirubrobacteraceae bacterium</name>
    <dbReference type="NCBI Taxonomy" id="1162706"/>
    <lineage>
        <taxon>Bacteria</taxon>
        <taxon>Bacillati</taxon>
        <taxon>Actinomycetota</taxon>
        <taxon>Thermoleophilia</taxon>
        <taxon>Solirubrobacterales</taxon>
        <taxon>Solirubrobacteraceae</taxon>
        <taxon>environmental samples</taxon>
    </lineage>
</organism>
<protein>
    <submittedName>
        <fullName evidence="3">Uncharacterized protein</fullName>
    </submittedName>
</protein>
<proteinExistence type="predicted"/>
<keyword evidence="2" id="KW-0472">Membrane</keyword>